<dbReference type="Proteomes" id="UP001174208">
    <property type="component" value="Unassembled WGS sequence"/>
</dbReference>
<dbReference type="PROSITE" id="PS50935">
    <property type="entry name" value="SSB"/>
    <property type="match status" value="1"/>
</dbReference>
<reference evidence="5" key="1">
    <citation type="submission" date="2023-06" db="EMBL/GenBank/DDBJ databases">
        <title>MT1 and MT2 Draft Genomes of Novel Species.</title>
        <authorList>
            <person name="Venkateswaran K."/>
        </authorList>
    </citation>
    <scope>NUCLEOTIDE SEQUENCE</scope>
    <source>
        <strain evidence="5">F6_8S_P_1B</strain>
    </source>
</reference>
<proteinExistence type="inferred from homology"/>
<feature type="compositionally biased region" description="Polar residues" evidence="4">
    <location>
        <begin position="111"/>
        <end position="122"/>
    </location>
</feature>
<protein>
    <recommendedName>
        <fullName evidence="2 3">Single-stranded DNA-binding protein</fullName>
        <shortName evidence="2">SSB</shortName>
    </recommendedName>
</protein>
<dbReference type="NCBIfam" id="TIGR00621">
    <property type="entry name" value="ssb"/>
    <property type="match status" value="1"/>
</dbReference>
<evidence type="ECO:0000256" key="3">
    <source>
        <dbReference type="RuleBase" id="RU000524"/>
    </source>
</evidence>
<dbReference type="PANTHER" id="PTHR10302">
    <property type="entry name" value="SINGLE-STRANDED DNA-BINDING PROTEIN"/>
    <property type="match status" value="1"/>
</dbReference>
<dbReference type="RefSeq" id="WP_301209612.1">
    <property type="nucleotide sequence ID" value="NZ_JAROCF010000002.1"/>
</dbReference>
<keyword evidence="6" id="KW-1185">Reference proteome</keyword>
<evidence type="ECO:0000313" key="6">
    <source>
        <dbReference type="Proteomes" id="UP001174208"/>
    </source>
</evidence>
<dbReference type="SUPFAM" id="SSF50249">
    <property type="entry name" value="Nucleic acid-binding proteins"/>
    <property type="match status" value="1"/>
</dbReference>
<comment type="caution">
    <text evidence="2">Lacks conserved residue(s) required for the propagation of feature annotation.</text>
</comment>
<dbReference type="InterPro" id="IPR011344">
    <property type="entry name" value="ssDNA-bd"/>
</dbReference>
<dbReference type="EMBL" id="JAROCF010000002">
    <property type="protein sequence ID" value="MDN4616433.1"/>
    <property type="molecule type" value="Genomic_DNA"/>
</dbReference>
<dbReference type="CDD" id="cd04496">
    <property type="entry name" value="SSB_OBF"/>
    <property type="match status" value="1"/>
</dbReference>
<dbReference type="InterPro" id="IPR012340">
    <property type="entry name" value="NA-bd_OB-fold"/>
</dbReference>
<dbReference type="Gene3D" id="2.40.50.140">
    <property type="entry name" value="Nucleic acid-binding proteins"/>
    <property type="match status" value="1"/>
</dbReference>
<sequence>MTSIAFTGNLTETPILRYTQAGKAVANLNVAVNRKRGESEETDFHRVTVWGEMAEHVAQFDKGTRVMVIGRLTSRQYETQAGEKRTGWEVTADAIGPDLRFATAVVAKTASRPTSAPQTPESSVWDDPAPSFNDSTPF</sequence>
<evidence type="ECO:0000256" key="2">
    <source>
        <dbReference type="HAMAP-Rule" id="MF_00984"/>
    </source>
</evidence>
<dbReference type="GO" id="GO:0003677">
    <property type="term" value="F:DNA binding"/>
    <property type="evidence" value="ECO:0007669"/>
    <property type="project" value="UniProtKB-KW"/>
</dbReference>
<evidence type="ECO:0000256" key="4">
    <source>
        <dbReference type="SAM" id="MobiDB-lite"/>
    </source>
</evidence>
<keyword evidence="1 2" id="KW-0238">DNA-binding</keyword>
<evidence type="ECO:0000313" key="5">
    <source>
        <dbReference type="EMBL" id="MDN4616433.1"/>
    </source>
</evidence>
<dbReference type="PANTHER" id="PTHR10302:SF27">
    <property type="entry name" value="SINGLE-STRANDED DNA-BINDING PROTEIN"/>
    <property type="match status" value="1"/>
</dbReference>
<evidence type="ECO:0000256" key="1">
    <source>
        <dbReference type="ARBA" id="ARBA00023125"/>
    </source>
</evidence>
<dbReference type="Pfam" id="PF00436">
    <property type="entry name" value="SSB"/>
    <property type="match status" value="1"/>
</dbReference>
<dbReference type="InterPro" id="IPR000424">
    <property type="entry name" value="Primosome_PriB/ssb"/>
</dbReference>
<comment type="caution">
    <text evidence="5">The sequence shown here is derived from an EMBL/GenBank/DDBJ whole genome shotgun (WGS) entry which is preliminary data.</text>
</comment>
<accession>A0ABT8KG46</accession>
<organism evidence="5 6">
    <name type="scientific">Leifsonia williamsii</name>
    <dbReference type="NCBI Taxonomy" id="3035919"/>
    <lineage>
        <taxon>Bacteria</taxon>
        <taxon>Bacillati</taxon>
        <taxon>Actinomycetota</taxon>
        <taxon>Actinomycetes</taxon>
        <taxon>Micrococcales</taxon>
        <taxon>Microbacteriaceae</taxon>
        <taxon>Leifsonia</taxon>
    </lineage>
</organism>
<name>A0ABT8KG46_9MICO</name>
<gene>
    <name evidence="5" type="primary">ssb</name>
    <name evidence="5" type="ORF">P5G50_18450</name>
</gene>
<dbReference type="HAMAP" id="MF_00984">
    <property type="entry name" value="SSB"/>
    <property type="match status" value="1"/>
</dbReference>
<feature type="region of interest" description="Disordered" evidence="4">
    <location>
        <begin position="108"/>
        <end position="138"/>
    </location>
</feature>
<comment type="subunit">
    <text evidence="2">Homotetramer.</text>
</comment>